<gene>
    <name evidence="1" type="ORF">HWA77_21235</name>
</gene>
<name>A0A850R2H2_PHODD</name>
<organism evidence="1 2">
    <name type="scientific">Photobacterium damselae subsp. damselae</name>
    <name type="common">Listonella damsela</name>
    <dbReference type="NCBI Taxonomy" id="85581"/>
    <lineage>
        <taxon>Bacteria</taxon>
        <taxon>Pseudomonadati</taxon>
        <taxon>Pseudomonadota</taxon>
        <taxon>Gammaproteobacteria</taxon>
        <taxon>Vibrionales</taxon>
        <taxon>Vibrionaceae</taxon>
        <taxon>Photobacterium</taxon>
    </lineage>
</organism>
<evidence type="ECO:0000313" key="1">
    <source>
        <dbReference type="EMBL" id="NVP02738.1"/>
    </source>
</evidence>
<accession>A0A850R2H2</accession>
<dbReference type="Proteomes" id="UP000533429">
    <property type="component" value="Unassembled WGS sequence"/>
</dbReference>
<protein>
    <submittedName>
        <fullName evidence="1">Uncharacterized protein</fullName>
    </submittedName>
</protein>
<sequence>MNDYLTIAIALGLTLGEVMLLPMTEINAYKQETLKDEYAPFLATQILRTDKRKEVQKWIRMLPPETLGKLFSCLLKRQGRRSENEQQVRAIMNIMKWIQPKSSDNAEFKCRQFEETLFRMNINLEVKQSALAQWNNFAQNWLRIARFIKDYGTIDQYGQFNRINTILCKNMKLFSSSSNIIGIKKINYICYRIDSSIDIMNEVRESIHNIDYKEMSWNIYEI</sequence>
<evidence type="ECO:0000313" key="2">
    <source>
        <dbReference type="Proteomes" id="UP000533429"/>
    </source>
</evidence>
<reference evidence="1 2" key="1">
    <citation type="submission" date="2020-06" db="EMBL/GenBank/DDBJ databases">
        <title>Photobacterium damselae subsp. damselae comparative genomics.</title>
        <authorList>
            <person name="Osorio C.R."/>
        </authorList>
    </citation>
    <scope>NUCLEOTIDE SEQUENCE [LARGE SCALE GENOMIC DNA]</scope>
    <source>
        <strain evidence="1 2">TW250/03</strain>
    </source>
</reference>
<proteinExistence type="predicted"/>
<dbReference type="EMBL" id="JABXOR010001369">
    <property type="protein sequence ID" value="NVP02738.1"/>
    <property type="molecule type" value="Genomic_DNA"/>
</dbReference>
<comment type="caution">
    <text evidence="1">The sequence shown here is derived from an EMBL/GenBank/DDBJ whole genome shotgun (WGS) entry which is preliminary data.</text>
</comment>
<dbReference type="AlphaFoldDB" id="A0A850R2H2"/>